<organism evidence="3 4">
    <name type="scientific">Septoria linicola</name>
    <dbReference type="NCBI Taxonomy" id="215465"/>
    <lineage>
        <taxon>Eukaryota</taxon>
        <taxon>Fungi</taxon>
        <taxon>Dikarya</taxon>
        <taxon>Ascomycota</taxon>
        <taxon>Pezizomycotina</taxon>
        <taxon>Dothideomycetes</taxon>
        <taxon>Dothideomycetidae</taxon>
        <taxon>Mycosphaerellales</taxon>
        <taxon>Mycosphaerellaceae</taxon>
        <taxon>Septoria</taxon>
    </lineage>
</organism>
<sequence>MRYSIVVLAAAVSAVYAQDSDDCQATYRKCIAAGTPEVVCSCNLTTCSGEDAARIREYCATATAGLVAATSSATASIVTGTIVQPSGAPQITAPAGSVALGQPCGADEQCGAGVQCFGSTAGTIRACGNFNSECTQDSQCAFNTCNNGLCNGFLPSSAYPAASSASSMASSASGPGATPNVPAVLAPEGSIRLGDQCSDTIQCASGAQCFGSTAGTIRACGNFNAPCTQDSQCAFNTCNNGLCNGFLASSAYPAATATAGGAAPHGNNGTIVAPTGGAANPTGSTRPASPSSSVTPYTGGASVGATFSGFAAVVAGVVAWAL</sequence>
<gene>
    <name evidence="3" type="ORF">Slin15195_G120830</name>
</gene>
<name>A0A9Q9B0R6_9PEZI</name>
<keyword evidence="4" id="KW-1185">Reference proteome</keyword>
<evidence type="ECO:0000256" key="1">
    <source>
        <dbReference type="SAM" id="MobiDB-lite"/>
    </source>
</evidence>
<proteinExistence type="predicted"/>
<feature type="compositionally biased region" description="Polar residues" evidence="1">
    <location>
        <begin position="281"/>
        <end position="295"/>
    </location>
</feature>
<reference evidence="3" key="1">
    <citation type="submission" date="2022-06" db="EMBL/GenBank/DDBJ databases">
        <title>Complete genome sequences of two strains of the flax pathogen Septoria linicola.</title>
        <authorList>
            <person name="Lapalu N."/>
            <person name="Simon A."/>
            <person name="Demenou B."/>
            <person name="Paumier D."/>
            <person name="Guillot M.-P."/>
            <person name="Gout L."/>
            <person name="Valade R."/>
        </authorList>
    </citation>
    <scope>NUCLEOTIDE SEQUENCE</scope>
    <source>
        <strain evidence="3">SE15195</strain>
    </source>
</reference>
<feature type="chain" id="PRO_5040396952" evidence="2">
    <location>
        <begin position="18"/>
        <end position="322"/>
    </location>
</feature>
<evidence type="ECO:0000256" key="2">
    <source>
        <dbReference type="SAM" id="SignalP"/>
    </source>
</evidence>
<dbReference type="AlphaFoldDB" id="A0A9Q9B0R6"/>
<evidence type="ECO:0000313" key="3">
    <source>
        <dbReference type="EMBL" id="USW58764.1"/>
    </source>
</evidence>
<keyword evidence="2" id="KW-0732">Signal</keyword>
<evidence type="ECO:0000313" key="4">
    <source>
        <dbReference type="Proteomes" id="UP001056384"/>
    </source>
</evidence>
<feature type="signal peptide" evidence="2">
    <location>
        <begin position="1"/>
        <end position="17"/>
    </location>
</feature>
<feature type="region of interest" description="Disordered" evidence="1">
    <location>
        <begin position="275"/>
        <end position="295"/>
    </location>
</feature>
<dbReference type="EMBL" id="CP099428">
    <property type="protein sequence ID" value="USW58764.1"/>
    <property type="molecule type" value="Genomic_DNA"/>
</dbReference>
<protein>
    <submittedName>
        <fullName evidence="3">Uncharacterized protein</fullName>
    </submittedName>
</protein>
<accession>A0A9Q9B0R6</accession>
<dbReference type="Proteomes" id="UP001056384">
    <property type="component" value="Chromosome 11"/>
</dbReference>